<dbReference type="GeneID" id="105363243"/>
<protein>
    <recommendedName>
        <fullName evidence="10">Insulin-degrading enzyme</fullName>
        <ecNumber evidence="9">3.4.24.56</ecNumber>
    </recommendedName>
    <alternativeName>
        <fullName evidence="12">Insulin protease</fullName>
    </alternativeName>
    <alternativeName>
        <fullName evidence="11">Insulysin</fullName>
    </alternativeName>
</protein>
<evidence type="ECO:0000259" key="16">
    <source>
        <dbReference type="Pfam" id="PF05193"/>
    </source>
</evidence>
<evidence type="ECO:0000256" key="4">
    <source>
        <dbReference type="ARBA" id="ARBA00022723"/>
    </source>
</evidence>
<dbReference type="KEGG" id="csol:105363243"/>
<feature type="domain" description="Peptidase M16 N-terminal" evidence="15">
    <location>
        <begin position="102"/>
        <end position="239"/>
    </location>
</feature>
<evidence type="ECO:0000259" key="18">
    <source>
        <dbReference type="Pfam" id="PF22456"/>
    </source>
</evidence>
<dbReference type="InterPro" id="IPR011249">
    <property type="entry name" value="Metalloenz_LuxS/M16"/>
</dbReference>
<dbReference type="SUPFAM" id="SSF63411">
    <property type="entry name" value="LuxS/MPP-like metallohydrolase"/>
    <property type="match status" value="4"/>
</dbReference>
<sequence length="1055" mass="122921">MLSNFQMLTRSLVSLRFAFFPLQTFIFSRQAFHSTLKIRMSSLQQRNQTSDSGNNITVSKKRDLMTQPNKDQYREPTRYDQIIKSPNDKRDYRGLILHNKLKVLLVSDPMTHKSAASLDVNVGCLSDPDELPGLAHFCEHMLFLGTTKYPEINNYNQFLSQHGGASNAATYLDHTNYYFDVNPDKFEGALDRFSQFFISPLFTESVTEKEINAVHSEHEKNLASDSWRLDQLDKSSAKPNHAYAKFGTGNKDTLDIIPKQKHIDVRKALLDFHNTWYSANIMSLCVLGKENLDDLEKMIIKMFSDIENKDIEAPNWTEHPFNDEHFETKWFIVPIKDVRNLNITFPIPDLQEHFRSSPVYYWSHLLGHEGKGSLLSALKEKGWCNSLVSGKKPSARGFDFFSVCVDLTEEGILHVDDIITMTFQYINLLKKEGPVKWIFDEYKDITMLNFRFKEKSLSSNYVTSTVQSLQKYPIEEVLNDPRFFTEWKPDLINEVSKYLVPEKIRVHVVAKVFDKDANSVEQWYETKYKKEKIPKELIDKWNNAGFNDAFHLPEKNEFIPSKFDIKPNEKIEKFPVITEDNPFVRVWYKQDDEFFVPKAVMTFDFVSPLAYIDPISSNMTYMFVQLFKDSLNEYAYNADLAGLKWELNNCRHGLNLIITGYDHKLDVLLEKILERMVNFTIDEKRFEILKEAYIRGLNNFETEQPYQHAAYYLTVLLSEHIWVKNELLNACSMLTAERVKQFVPLLLSKMHIECLIHGNITKTEAVKVVKILESKLISSVKDLTPLLPKQLVLHREVELPNGCHFLYKVENKHHVSSCTQIYYQSGMQSTENNMLLELFTQIISEPCFNILRNEEQLGYIVFSGIRRNNGVQGLRVIVQSNKSPEYVEKRIDLFMESMLKYITTMSDEEFNRHKESLATQLLEKPKMMSRQSGIYWLEISLQQYNFDRMNIEVAYLKTIMRNQIIDFYKNIVQTNSPQRHKLSIHVVSTAEGSTKIQEKTSQITADVAKSEDEIIVEEPRRINDILQFKMSHPLYPLAKPFTNIPRKGTQQQSKL</sequence>
<dbReference type="Pfam" id="PF16187">
    <property type="entry name" value="Peptidase_M16_M"/>
    <property type="match status" value="1"/>
</dbReference>
<evidence type="ECO:0000256" key="10">
    <source>
        <dbReference type="ARBA" id="ARBA00070422"/>
    </source>
</evidence>
<evidence type="ECO:0000256" key="12">
    <source>
        <dbReference type="ARBA" id="ARBA00080349"/>
    </source>
</evidence>
<dbReference type="Pfam" id="PF05193">
    <property type="entry name" value="Peptidase_M16_C"/>
    <property type="match status" value="1"/>
</dbReference>
<dbReference type="FunFam" id="3.30.830.10:FF:000004">
    <property type="entry name" value="Putative insulin-degrading enzyme"/>
    <property type="match status" value="1"/>
</dbReference>
<keyword evidence="3" id="KW-0645">Protease</keyword>
<dbReference type="Pfam" id="PF22456">
    <property type="entry name" value="PqqF-like_C_4"/>
    <property type="match status" value="1"/>
</dbReference>
<evidence type="ECO:0000256" key="14">
    <source>
        <dbReference type="SAM" id="MobiDB-lite"/>
    </source>
</evidence>
<keyword evidence="5" id="KW-0378">Hydrolase</keyword>
<dbReference type="RefSeq" id="XP_011499186.1">
    <property type="nucleotide sequence ID" value="XM_011500884.1"/>
</dbReference>
<gene>
    <name evidence="20" type="primary">LOC105363243</name>
</gene>
<dbReference type="FunFam" id="3.30.830.10:FF:000003">
    <property type="entry name" value="Insulin-degrading enzyme"/>
    <property type="match status" value="1"/>
</dbReference>
<accession>A0AAJ7DWQ2</accession>
<evidence type="ECO:0000256" key="9">
    <source>
        <dbReference type="ARBA" id="ARBA00066874"/>
    </source>
</evidence>
<dbReference type="Gene3D" id="3.30.830.10">
    <property type="entry name" value="Metalloenzyme, LuxS/M16 peptidase-like"/>
    <property type="match status" value="4"/>
</dbReference>
<dbReference type="GO" id="GO:0005739">
    <property type="term" value="C:mitochondrion"/>
    <property type="evidence" value="ECO:0007669"/>
    <property type="project" value="TreeGrafter"/>
</dbReference>
<dbReference type="InterPro" id="IPR054734">
    <property type="entry name" value="PqqF-like_C_4"/>
</dbReference>
<dbReference type="FunFam" id="3.30.830.10:FF:000005">
    <property type="entry name" value="nardilysin isoform X1"/>
    <property type="match status" value="1"/>
</dbReference>
<evidence type="ECO:0000256" key="13">
    <source>
        <dbReference type="RuleBase" id="RU004447"/>
    </source>
</evidence>
<dbReference type="GO" id="GO:0051603">
    <property type="term" value="P:proteolysis involved in protein catabolic process"/>
    <property type="evidence" value="ECO:0007669"/>
    <property type="project" value="TreeGrafter"/>
</dbReference>
<comment type="catalytic activity">
    <reaction evidence="8">
        <text>Degradation of insulin, glucagon and other polypeptides. No action on proteins.</text>
        <dbReference type="EC" id="3.4.24.56"/>
    </reaction>
</comment>
<dbReference type="EC" id="3.4.24.56" evidence="9"/>
<name>A0AAJ7DWQ2_9HYME</name>
<feature type="domain" description="Coenzyme PQQ synthesis protein F-like C-terminal lobe" evidence="18">
    <location>
        <begin position="838"/>
        <end position="936"/>
    </location>
</feature>
<dbReference type="GO" id="GO:0046872">
    <property type="term" value="F:metal ion binding"/>
    <property type="evidence" value="ECO:0007669"/>
    <property type="project" value="UniProtKB-KW"/>
</dbReference>
<comment type="similarity">
    <text evidence="2 13">Belongs to the peptidase M16 family.</text>
</comment>
<dbReference type="Proteomes" id="UP000695007">
    <property type="component" value="Unplaced"/>
</dbReference>
<proteinExistence type="inferred from homology"/>
<evidence type="ECO:0000313" key="20">
    <source>
        <dbReference type="RefSeq" id="XP_011499186.1"/>
    </source>
</evidence>
<evidence type="ECO:0000256" key="11">
    <source>
        <dbReference type="ARBA" id="ARBA00074992"/>
    </source>
</evidence>
<keyword evidence="6" id="KW-0862">Zinc</keyword>
<comment type="cofactor">
    <cofactor evidence="1">
        <name>Zn(2+)</name>
        <dbReference type="ChEBI" id="CHEBI:29105"/>
    </cofactor>
</comment>
<dbReference type="InterPro" id="IPR001431">
    <property type="entry name" value="Pept_M16_Zn_BS"/>
</dbReference>
<evidence type="ECO:0000259" key="15">
    <source>
        <dbReference type="Pfam" id="PF00675"/>
    </source>
</evidence>
<dbReference type="GO" id="GO:0043171">
    <property type="term" value="P:peptide catabolic process"/>
    <property type="evidence" value="ECO:0007669"/>
    <property type="project" value="TreeGrafter"/>
</dbReference>
<keyword evidence="7" id="KW-0482">Metalloprotease</keyword>
<evidence type="ECO:0000256" key="7">
    <source>
        <dbReference type="ARBA" id="ARBA00023049"/>
    </source>
</evidence>
<keyword evidence="4" id="KW-0479">Metal-binding</keyword>
<dbReference type="InterPro" id="IPR007863">
    <property type="entry name" value="Peptidase_M16_C"/>
</dbReference>
<keyword evidence="19" id="KW-1185">Reference proteome</keyword>
<evidence type="ECO:0000256" key="6">
    <source>
        <dbReference type="ARBA" id="ARBA00022833"/>
    </source>
</evidence>
<feature type="compositionally biased region" description="Polar residues" evidence="14">
    <location>
        <begin position="43"/>
        <end position="58"/>
    </location>
</feature>
<evidence type="ECO:0000256" key="5">
    <source>
        <dbReference type="ARBA" id="ARBA00022801"/>
    </source>
</evidence>
<evidence type="ECO:0000313" key="19">
    <source>
        <dbReference type="Proteomes" id="UP000695007"/>
    </source>
</evidence>
<organism evidence="19 20">
    <name type="scientific">Ceratosolen solmsi marchali</name>
    <dbReference type="NCBI Taxonomy" id="326594"/>
    <lineage>
        <taxon>Eukaryota</taxon>
        <taxon>Metazoa</taxon>
        <taxon>Ecdysozoa</taxon>
        <taxon>Arthropoda</taxon>
        <taxon>Hexapoda</taxon>
        <taxon>Insecta</taxon>
        <taxon>Pterygota</taxon>
        <taxon>Neoptera</taxon>
        <taxon>Endopterygota</taxon>
        <taxon>Hymenoptera</taxon>
        <taxon>Apocrita</taxon>
        <taxon>Proctotrupomorpha</taxon>
        <taxon>Chalcidoidea</taxon>
        <taxon>Agaonidae</taxon>
        <taxon>Agaoninae</taxon>
        <taxon>Ceratosolen</taxon>
    </lineage>
</organism>
<dbReference type="PANTHER" id="PTHR43690">
    <property type="entry name" value="NARDILYSIN"/>
    <property type="match status" value="1"/>
</dbReference>
<dbReference type="GO" id="GO:0005829">
    <property type="term" value="C:cytosol"/>
    <property type="evidence" value="ECO:0007669"/>
    <property type="project" value="TreeGrafter"/>
</dbReference>
<evidence type="ECO:0000256" key="2">
    <source>
        <dbReference type="ARBA" id="ARBA00007261"/>
    </source>
</evidence>
<dbReference type="FunFam" id="3.30.830.10:FF:000030">
    <property type="entry name" value="Insulin-degrading enzyme"/>
    <property type="match status" value="1"/>
</dbReference>
<dbReference type="InterPro" id="IPR032632">
    <property type="entry name" value="Peptidase_M16_M"/>
</dbReference>
<dbReference type="InterPro" id="IPR050626">
    <property type="entry name" value="Peptidase_M16"/>
</dbReference>
<dbReference type="CTD" id="3416"/>
<dbReference type="PROSITE" id="PS00143">
    <property type="entry name" value="INSULINASE"/>
    <property type="match status" value="1"/>
</dbReference>
<dbReference type="PANTHER" id="PTHR43690:SF18">
    <property type="entry name" value="INSULIN-DEGRADING ENZYME-RELATED"/>
    <property type="match status" value="1"/>
</dbReference>
<evidence type="ECO:0000256" key="8">
    <source>
        <dbReference type="ARBA" id="ARBA00052248"/>
    </source>
</evidence>
<feature type="domain" description="Peptidase M16 C-terminal" evidence="16">
    <location>
        <begin position="266"/>
        <end position="444"/>
    </location>
</feature>
<feature type="domain" description="Peptidase M16 middle/third" evidence="17">
    <location>
        <begin position="450"/>
        <end position="730"/>
    </location>
</feature>
<feature type="region of interest" description="Disordered" evidence="14">
    <location>
        <begin position="43"/>
        <end position="72"/>
    </location>
</feature>
<reference evidence="20" key="1">
    <citation type="submission" date="2025-08" db="UniProtKB">
        <authorList>
            <consortium name="RefSeq"/>
        </authorList>
    </citation>
    <scope>IDENTIFICATION</scope>
</reference>
<dbReference type="AlphaFoldDB" id="A0AAJ7DWQ2"/>
<dbReference type="InterPro" id="IPR011765">
    <property type="entry name" value="Pept_M16_N"/>
</dbReference>
<evidence type="ECO:0000256" key="3">
    <source>
        <dbReference type="ARBA" id="ARBA00022670"/>
    </source>
</evidence>
<evidence type="ECO:0000259" key="17">
    <source>
        <dbReference type="Pfam" id="PF16187"/>
    </source>
</evidence>
<dbReference type="GO" id="GO:0004222">
    <property type="term" value="F:metalloendopeptidase activity"/>
    <property type="evidence" value="ECO:0007669"/>
    <property type="project" value="UniProtKB-EC"/>
</dbReference>
<evidence type="ECO:0000256" key="1">
    <source>
        <dbReference type="ARBA" id="ARBA00001947"/>
    </source>
</evidence>
<dbReference type="Pfam" id="PF00675">
    <property type="entry name" value="Peptidase_M16"/>
    <property type="match status" value="1"/>
</dbReference>